<gene>
    <name evidence="1" type="ORF">SAMN05661003_102270</name>
</gene>
<dbReference type="PANTHER" id="PTHR36454:SF1">
    <property type="entry name" value="DUF1015 DOMAIN-CONTAINING PROTEIN"/>
    <property type="match status" value="1"/>
</dbReference>
<dbReference type="Pfam" id="PF06245">
    <property type="entry name" value="DUF1015"/>
    <property type="match status" value="1"/>
</dbReference>
<dbReference type="STRING" id="57664.SAMN05661003_102270"/>
<keyword evidence="2" id="KW-1185">Reference proteome</keyword>
<dbReference type="Proteomes" id="UP000243205">
    <property type="component" value="Unassembled WGS sequence"/>
</dbReference>
<proteinExistence type="predicted"/>
<dbReference type="RefSeq" id="WP_092076346.1">
    <property type="nucleotide sequence ID" value="NZ_FNAQ01000002.1"/>
</dbReference>
<protein>
    <recommendedName>
        <fullName evidence="3">DUF1015 domain-containing protein</fullName>
    </recommendedName>
</protein>
<organism evidence="1 2">
    <name type="scientific">Desulfuromonas thiophila</name>
    <dbReference type="NCBI Taxonomy" id="57664"/>
    <lineage>
        <taxon>Bacteria</taxon>
        <taxon>Pseudomonadati</taxon>
        <taxon>Thermodesulfobacteriota</taxon>
        <taxon>Desulfuromonadia</taxon>
        <taxon>Desulfuromonadales</taxon>
        <taxon>Desulfuromonadaceae</taxon>
        <taxon>Desulfuromonas</taxon>
    </lineage>
</organism>
<dbReference type="PANTHER" id="PTHR36454">
    <property type="entry name" value="LMO2823 PROTEIN"/>
    <property type="match status" value="1"/>
</dbReference>
<sequence length="445" mass="49665">MKVFESIGLAVPQILLPAPQVDLRRWAVIACDQYTSDREYWQQLAQQVGEAPSTLQLIFPEVYLEDADAAERVAAIQQRMEAYLAEGLLQPQAPGFVLVERATPQVPVRHGLMVALDLECYDYSTGSTSLIRATEGTIVERLPPRIRVRRGAALELPHIMVLIDDPQRTVIEPLLRQKLPPLYDFELLGGAGHLRGYAVQRPALLQQVADALAALADPQGFRQRYPDHPEVLLYAMGDGNHSFATAKAIWQEIRSQIDDPALLARHPARYALVELVNLHDAGLEFEAIHRVLFDVDCDALCQQLQCYAAAQGMVCSLTPCADLASARQLAAQPLPGCHQLVANLAGRLYLLRFEGVRRTLPLATLQDFLDDFLQQQPWVGIDYIHGEDSVSRLASRPKRAGFYLPAISKHELFATIVRDGALPRKTFSMGHADEKRFYLEARALR</sequence>
<accession>A0A1G6Z2L4</accession>
<evidence type="ECO:0000313" key="1">
    <source>
        <dbReference type="EMBL" id="SDD96771.1"/>
    </source>
</evidence>
<dbReference type="AlphaFoldDB" id="A0A1G6Z2L4"/>
<evidence type="ECO:0008006" key="3">
    <source>
        <dbReference type="Google" id="ProtNLM"/>
    </source>
</evidence>
<dbReference type="OrthoDB" id="6396832at2"/>
<reference evidence="2" key="1">
    <citation type="submission" date="2016-10" db="EMBL/GenBank/DDBJ databases">
        <authorList>
            <person name="Varghese N."/>
            <person name="Submissions S."/>
        </authorList>
    </citation>
    <scope>NUCLEOTIDE SEQUENCE [LARGE SCALE GENOMIC DNA]</scope>
    <source>
        <strain evidence="2">DSM 8987</strain>
    </source>
</reference>
<dbReference type="EMBL" id="FNAQ01000002">
    <property type="protein sequence ID" value="SDD96771.1"/>
    <property type="molecule type" value="Genomic_DNA"/>
</dbReference>
<dbReference type="InterPro" id="IPR008323">
    <property type="entry name" value="UCP033563"/>
</dbReference>
<evidence type="ECO:0000313" key="2">
    <source>
        <dbReference type="Proteomes" id="UP000243205"/>
    </source>
</evidence>
<name>A0A1G6Z2L4_9BACT</name>